<dbReference type="AlphaFoldDB" id="A0AAD8LK08"/>
<gene>
    <name evidence="3" type="ORF">QVD17_06354</name>
</gene>
<name>A0AAD8LK08_TARER</name>
<dbReference type="PANTHER" id="PTHR34145:SF28">
    <property type="entry name" value="F-BOX DOMAIN-CONTAINING PROTEIN"/>
    <property type="match status" value="1"/>
</dbReference>
<comment type="caution">
    <text evidence="3">The sequence shown here is derived from an EMBL/GenBank/DDBJ whole genome shotgun (WGS) entry which is preliminary data.</text>
</comment>
<evidence type="ECO:0008006" key="5">
    <source>
        <dbReference type="Google" id="ProtNLM"/>
    </source>
</evidence>
<dbReference type="EMBL" id="JAUHHV010000001">
    <property type="protein sequence ID" value="KAK1440526.1"/>
    <property type="molecule type" value="Genomic_DNA"/>
</dbReference>
<organism evidence="3 4">
    <name type="scientific">Tagetes erecta</name>
    <name type="common">African marigold</name>
    <dbReference type="NCBI Taxonomy" id="13708"/>
    <lineage>
        <taxon>Eukaryota</taxon>
        <taxon>Viridiplantae</taxon>
        <taxon>Streptophyta</taxon>
        <taxon>Embryophyta</taxon>
        <taxon>Tracheophyta</taxon>
        <taxon>Spermatophyta</taxon>
        <taxon>Magnoliopsida</taxon>
        <taxon>eudicotyledons</taxon>
        <taxon>Gunneridae</taxon>
        <taxon>Pentapetalae</taxon>
        <taxon>asterids</taxon>
        <taxon>campanulids</taxon>
        <taxon>Asterales</taxon>
        <taxon>Asteraceae</taxon>
        <taxon>Asteroideae</taxon>
        <taxon>Heliantheae alliance</taxon>
        <taxon>Tageteae</taxon>
        <taxon>Tagetes</taxon>
    </lineage>
</organism>
<dbReference type="SUPFAM" id="SSF81383">
    <property type="entry name" value="F-box domain"/>
    <property type="match status" value="1"/>
</dbReference>
<dbReference type="InterPro" id="IPR032675">
    <property type="entry name" value="LRR_dom_sf"/>
</dbReference>
<protein>
    <recommendedName>
        <fullName evidence="5">F-box domain, Leucine-rich repeat domain, L domain-like protein</fullName>
    </recommendedName>
</protein>
<feature type="domain" description="F-box" evidence="1">
    <location>
        <begin position="4"/>
        <end position="48"/>
    </location>
</feature>
<accession>A0AAD8LK08</accession>
<sequence>MDLISQLPESIVHRILSTFKADDAPPVELVRMSVLSKTWFHLTSSFPVLDFNIENFVTKESFFKYVEYTTSRFCQHNVTAKKLTFIANFKEPVELDIINRCVELLLKNGVHELVIDVVYVSYSARVTPRPKYRLPNVLLSVSVLKSLTIQGCELPSSLMVDGVQFKSLIQLALEYIVIDEEVITYLTTSCPLLQDFQVKGCHGFKRFCVYGHQNLEKVKILQNTQVERIDIDAPNLSTLLVKVWEGKGTPQMNLASCKKLRIVTYIGDVLPNSNGSTDFLTNFPFVETLLLDTTSNNLKLSSHSLKTLELLSTCNLEDIEFRTPNLCYLHSREYYLLFQPMMEPSCVSSSTHLKASMHCYPGGYIEAWFQKLRRFLDKKNGLQVLNLYINTTGGQKFRELEKLKAIELPPYELEYVELQLDIHESSSAHIAFVDAALLCCRPRSLTLKSSSPLTDIEEQSDIVKFTYEKLLEQEDEGRTKIQIVPSSSCKAQKLFRRVLPPEGKAICFIKEERTHFIS</sequence>
<dbReference type="PANTHER" id="PTHR34145">
    <property type="entry name" value="OS02G0105600 PROTEIN"/>
    <property type="match status" value="1"/>
</dbReference>
<dbReference type="Pfam" id="PF00646">
    <property type="entry name" value="F-box"/>
    <property type="match status" value="1"/>
</dbReference>
<dbReference type="Proteomes" id="UP001229421">
    <property type="component" value="Unassembled WGS sequence"/>
</dbReference>
<dbReference type="Gene3D" id="3.80.10.10">
    <property type="entry name" value="Ribonuclease Inhibitor"/>
    <property type="match status" value="1"/>
</dbReference>
<proteinExistence type="predicted"/>
<feature type="domain" description="F-box/LRR-repeat protein 15/At3g58940/PEG3-like LRR" evidence="2">
    <location>
        <begin position="100"/>
        <end position="268"/>
    </location>
</feature>
<keyword evidence="4" id="KW-1185">Reference proteome</keyword>
<evidence type="ECO:0000259" key="2">
    <source>
        <dbReference type="Pfam" id="PF24758"/>
    </source>
</evidence>
<dbReference type="InterPro" id="IPR036047">
    <property type="entry name" value="F-box-like_dom_sf"/>
</dbReference>
<evidence type="ECO:0000313" key="4">
    <source>
        <dbReference type="Proteomes" id="UP001229421"/>
    </source>
</evidence>
<dbReference type="InterPro" id="IPR055411">
    <property type="entry name" value="LRR_FXL15/At3g58940/PEG3-like"/>
</dbReference>
<dbReference type="Pfam" id="PF24758">
    <property type="entry name" value="LRR_At5g56370"/>
    <property type="match status" value="1"/>
</dbReference>
<reference evidence="3" key="1">
    <citation type="journal article" date="2023" name="bioRxiv">
        <title>Improved chromosome-level genome assembly for marigold (Tagetes erecta).</title>
        <authorList>
            <person name="Jiang F."/>
            <person name="Yuan L."/>
            <person name="Wang S."/>
            <person name="Wang H."/>
            <person name="Xu D."/>
            <person name="Wang A."/>
            <person name="Fan W."/>
        </authorList>
    </citation>
    <scope>NUCLEOTIDE SEQUENCE</scope>
    <source>
        <strain evidence="3">WSJ</strain>
        <tissue evidence="3">Leaf</tissue>
    </source>
</reference>
<evidence type="ECO:0000259" key="1">
    <source>
        <dbReference type="Pfam" id="PF00646"/>
    </source>
</evidence>
<dbReference type="InterPro" id="IPR053772">
    <property type="entry name" value="At1g61320/At1g61330-like"/>
</dbReference>
<dbReference type="InterPro" id="IPR001810">
    <property type="entry name" value="F-box_dom"/>
</dbReference>
<evidence type="ECO:0000313" key="3">
    <source>
        <dbReference type="EMBL" id="KAK1440526.1"/>
    </source>
</evidence>
<dbReference type="SUPFAM" id="SSF52047">
    <property type="entry name" value="RNI-like"/>
    <property type="match status" value="1"/>
</dbReference>